<dbReference type="InterPro" id="IPR001492">
    <property type="entry name" value="Flagellin"/>
</dbReference>
<dbReference type="RefSeq" id="WP_158446967.1">
    <property type="nucleotide sequence ID" value="NZ_JBHSLI010000001.1"/>
</dbReference>
<keyword evidence="1" id="KW-0282">Flagellum</keyword>
<proteinExistence type="predicted"/>
<accession>A0ABW0EXH5</accession>
<keyword evidence="2" id="KW-1185">Reference proteome</keyword>
<dbReference type="Proteomes" id="UP001595976">
    <property type="component" value="Unassembled WGS sequence"/>
</dbReference>
<evidence type="ECO:0000313" key="2">
    <source>
        <dbReference type="Proteomes" id="UP001595976"/>
    </source>
</evidence>
<keyword evidence="1" id="KW-0966">Cell projection</keyword>
<keyword evidence="1" id="KW-0969">Cilium</keyword>
<dbReference type="PANTHER" id="PTHR42792:SF1">
    <property type="entry name" value="FLAGELLAR HOOK-ASSOCIATED PROTEIN 3"/>
    <property type="match status" value="1"/>
</dbReference>
<reference evidence="2" key="1">
    <citation type="journal article" date="2019" name="Int. J. Syst. Evol. Microbiol.">
        <title>The Global Catalogue of Microorganisms (GCM) 10K type strain sequencing project: providing services to taxonomists for standard genome sequencing and annotation.</title>
        <authorList>
            <consortium name="The Broad Institute Genomics Platform"/>
            <consortium name="The Broad Institute Genome Sequencing Center for Infectious Disease"/>
            <person name="Wu L."/>
            <person name="Ma J."/>
        </authorList>
    </citation>
    <scope>NUCLEOTIDE SEQUENCE [LARGE SCALE GENOMIC DNA]</scope>
    <source>
        <strain evidence="2">CGMCC 1.15643</strain>
    </source>
</reference>
<dbReference type="PANTHER" id="PTHR42792">
    <property type="entry name" value="FLAGELLIN"/>
    <property type="match status" value="1"/>
</dbReference>
<dbReference type="SUPFAM" id="SSF64518">
    <property type="entry name" value="Phase 1 flagellin"/>
    <property type="match status" value="1"/>
</dbReference>
<sequence length="507" mass="52900">MTITAYGSGAYRSAKPDSFVSSRTQFDDLQRQLATKERSTSYGDLGIDRRVSLDLNAKLSSLDGWLAGIGLADVNLKLMSGAVENFAKMATESRNDMRSNTYLASSTGQTAPQVLAQEKFKQTLDLLNSNVNGRYLFSGRTSDTQPALGYDEIINGSAGKDGLRQVIEERRKADLGSDGLGRLQLGMETPETIAMSDADHGYGFKLGSVSATGTGIAVTPQTPLPAGTKAAFSIAVTDQPAPGDKVSITLDLPDGTQAQVTLTARAPGTTGSDADSFEIGADSAATAANLRNAIGKGLETAAQTSLSAASSQVAAAAFFAGSTGNPPVRVPGADPYTATADPTNVGVSDTVIWYRGDDAADSARGTAIVQVDQGQVVGTGARANEEAFRVGLAQFGIMAVESFPADDPASQARYDAMAERVADRLGFGGTTQKPAEIITELGSAQTALAGAKERHQSTKDYLTTTLSGVQNVTTEEVATQILALQTQLQASYQVTSMLSKLSLTNYL</sequence>
<dbReference type="EMBL" id="JBHSLI010000001">
    <property type="protein sequence ID" value="MFC5291879.1"/>
    <property type="molecule type" value="Genomic_DNA"/>
</dbReference>
<organism evidence="1 2">
    <name type="scientific">Bosea minatitlanensis</name>
    <dbReference type="NCBI Taxonomy" id="128782"/>
    <lineage>
        <taxon>Bacteria</taxon>
        <taxon>Pseudomonadati</taxon>
        <taxon>Pseudomonadota</taxon>
        <taxon>Alphaproteobacteria</taxon>
        <taxon>Hyphomicrobiales</taxon>
        <taxon>Boseaceae</taxon>
        <taxon>Bosea</taxon>
    </lineage>
</organism>
<gene>
    <name evidence="1" type="ORF">ACFPK2_02630</name>
</gene>
<evidence type="ECO:0000313" key="1">
    <source>
        <dbReference type="EMBL" id="MFC5291879.1"/>
    </source>
</evidence>
<protein>
    <submittedName>
        <fullName evidence="1">Flagellin</fullName>
    </submittedName>
</protein>
<name>A0ABW0EXH5_9HYPH</name>
<comment type="caution">
    <text evidence="1">The sequence shown here is derived from an EMBL/GenBank/DDBJ whole genome shotgun (WGS) entry which is preliminary data.</text>
</comment>